<comment type="subcellular location">
    <subcellularLocation>
        <location evidence="1 10">Cell outer membrane</location>
        <topology evidence="1 10">Multi-pass membrane protein</topology>
    </subcellularLocation>
</comment>
<dbReference type="GO" id="GO:0006826">
    <property type="term" value="P:iron ion transport"/>
    <property type="evidence" value="ECO:0007669"/>
    <property type="project" value="UniProtKB-KW"/>
</dbReference>
<evidence type="ECO:0000256" key="1">
    <source>
        <dbReference type="ARBA" id="ARBA00004571"/>
    </source>
</evidence>
<evidence type="ECO:0000256" key="11">
    <source>
        <dbReference type="RuleBase" id="RU003357"/>
    </source>
</evidence>
<keyword evidence="17" id="KW-1185">Reference proteome</keyword>
<dbReference type="Gene3D" id="2.170.130.10">
    <property type="entry name" value="TonB-dependent receptor, plug domain"/>
    <property type="match status" value="1"/>
</dbReference>
<keyword evidence="4" id="KW-0406">Ion transport</keyword>
<evidence type="ECO:0000313" key="17">
    <source>
        <dbReference type="Proteomes" id="UP000326364"/>
    </source>
</evidence>
<dbReference type="InterPro" id="IPR039426">
    <property type="entry name" value="TonB-dep_rcpt-like"/>
</dbReference>
<keyword evidence="7 11" id="KW-0798">TonB box</keyword>
<dbReference type="Pfam" id="PF07715">
    <property type="entry name" value="Plug"/>
    <property type="match status" value="1"/>
</dbReference>
<dbReference type="EMBL" id="VYQA01000035">
    <property type="protein sequence ID" value="KAA9023674.1"/>
    <property type="molecule type" value="Genomic_DNA"/>
</dbReference>
<comment type="similarity">
    <text evidence="10 11">Belongs to the TonB-dependent receptor family.</text>
</comment>
<dbReference type="InterPro" id="IPR000531">
    <property type="entry name" value="Beta-barrel_TonB"/>
</dbReference>
<evidence type="ECO:0000256" key="6">
    <source>
        <dbReference type="ARBA" id="ARBA00023004"/>
    </source>
</evidence>
<comment type="caution">
    <text evidence="15">The sequence shown here is derived from an EMBL/GenBank/DDBJ whole genome shotgun (WGS) entry which is preliminary data.</text>
</comment>
<dbReference type="SUPFAM" id="SSF56935">
    <property type="entry name" value="Porins"/>
    <property type="match status" value="1"/>
</dbReference>
<evidence type="ECO:0000313" key="16">
    <source>
        <dbReference type="Proteomes" id="UP000325933"/>
    </source>
</evidence>
<evidence type="ECO:0000256" key="5">
    <source>
        <dbReference type="ARBA" id="ARBA00022692"/>
    </source>
</evidence>
<evidence type="ECO:0000313" key="14">
    <source>
        <dbReference type="EMBL" id="KAA9011382.1"/>
    </source>
</evidence>
<dbReference type="InterPro" id="IPR036942">
    <property type="entry name" value="Beta-barrel_TonB_sf"/>
</dbReference>
<dbReference type="Gene3D" id="3.55.50.30">
    <property type="match status" value="1"/>
</dbReference>
<keyword evidence="12" id="KW-0732">Signal</keyword>
<feature type="signal peptide" evidence="12">
    <location>
        <begin position="1"/>
        <end position="24"/>
    </location>
</feature>
<accession>A0A5J5HPP4</accession>
<dbReference type="InterPro" id="IPR011662">
    <property type="entry name" value="Secretin/TonB_short_N"/>
</dbReference>
<name>A0A5J5HPP4_9SPHN</name>
<dbReference type="NCBIfam" id="TIGR01782">
    <property type="entry name" value="TonB-Xanth-Caul"/>
    <property type="match status" value="1"/>
</dbReference>
<dbReference type="EMBL" id="VYQB01000035">
    <property type="protein sequence ID" value="KAA9011382.1"/>
    <property type="molecule type" value="Genomic_DNA"/>
</dbReference>
<evidence type="ECO:0000259" key="13">
    <source>
        <dbReference type="SMART" id="SM00965"/>
    </source>
</evidence>
<dbReference type="InterPro" id="IPR010104">
    <property type="entry name" value="TonB_rcpt_bac"/>
</dbReference>
<evidence type="ECO:0000313" key="15">
    <source>
        <dbReference type="EMBL" id="KAA9023674.1"/>
    </source>
</evidence>
<dbReference type="Proteomes" id="UP000326364">
    <property type="component" value="Unassembled WGS sequence"/>
</dbReference>
<gene>
    <name evidence="15" type="ORF">F4U95_23260</name>
    <name evidence="14" type="ORF">F4U96_23205</name>
</gene>
<dbReference type="GO" id="GO:0009279">
    <property type="term" value="C:cell outer membrane"/>
    <property type="evidence" value="ECO:0007669"/>
    <property type="project" value="UniProtKB-SubCell"/>
</dbReference>
<evidence type="ECO:0000256" key="8">
    <source>
        <dbReference type="ARBA" id="ARBA00023136"/>
    </source>
</evidence>
<organism evidence="15 16">
    <name type="scientific">Sphingobium limneticum</name>
    <dbReference type="NCBI Taxonomy" id="1007511"/>
    <lineage>
        <taxon>Bacteria</taxon>
        <taxon>Pseudomonadati</taxon>
        <taxon>Pseudomonadota</taxon>
        <taxon>Alphaproteobacteria</taxon>
        <taxon>Sphingomonadales</taxon>
        <taxon>Sphingomonadaceae</taxon>
        <taxon>Sphingobium</taxon>
    </lineage>
</organism>
<evidence type="ECO:0000256" key="2">
    <source>
        <dbReference type="ARBA" id="ARBA00022448"/>
    </source>
</evidence>
<dbReference type="Proteomes" id="UP000325933">
    <property type="component" value="Unassembled WGS sequence"/>
</dbReference>
<evidence type="ECO:0000256" key="9">
    <source>
        <dbReference type="ARBA" id="ARBA00023237"/>
    </source>
</evidence>
<dbReference type="InterPro" id="IPR012910">
    <property type="entry name" value="Plug_dom"/>
</dbReference>
<protein>
    <submittedName>
        <fullName evidence="15">TonB-dependent receptor</fullName>
    </submittedName>
</protein>
<proteinExistence type="inferred from homology"/>
<evidence type="ECO:0000256" key="10">
    <source>
        <dbReference type="PROSITE-ProRule" id="PRU01360"/>
    </source>
</evidence>
<keyword evidence="15" id="KW-0675">Receptor</keyword>
<keyword evidence="8 10" id="KW-0472">Membrane</keyword>
<dbReference type="SMART" id="SM00965">
    <property type="entry name" value="STN"/>
    <property type="match status" value="1"/>
</dbReference>
<dbReference type="CDD" id="cd01347">
    <property type="entry name" value="ligand_gated_channel"/>
    <property type="match status" value="1"/>
</dbReference>
<evidence type="ECO:0000256" key="12">
    <source>
        <dbReference type="SAM" id="SignalP"/>
    </source>
</evidence>
<keyword evidence="4" id="KW-0410">Iron transport</keyword>
<keyword evidence="3 10" id="KW-1134">Transmembrane beta strand</keyword>
<dbReference type="AlphaFoldDB" id="A0A5J5HPP4"/>
<dbReference type="RefSeq" id="WP_150412338.1">
    <property type="nucleotide sequence ID" value="NZ_VYPZ01000059.1"/>
</dbReference>
<keyword evidence="6" id="KW-0408">Iron</keyword>
<feature type="chain" id="PRO_5023854309" evidence="12">
    <location>
        <begin position="25"/>
        <end position="973"/>
    </location>
</feature>
<reference evidence="16 17" key="1">
    <citation type="submission" date="2019-09" db="EMBL/GenBank/DDBJ databases">
        <authorList>
            <person name="Feng G."/>
        </authorList>
    </citation>
    <scope>NUCLEOTIDE SEQUENCE [LARGE SCALE GENOMIC DNA]</scope>
    <source>
        <strain evidence="15 16">KACC 19283</strain>
        <strain evidence="14 17">KACC 19284</strain>
    </source>
</reference>
<dbReference type="Pfam" id="PF00593">
    <property type="entry name" value="TonB_dep_Rec_b-barrel"/>
    <property type="match status" value="1"/>
</dbReference>
<dbReference type="Gene3D" id="2.40.170.20">
    <property type="entry name" value="TonB-dependent receptor, beta-barrel domain"/>
    <property type="match status" value="1"/>
</dbReference>
<dbReference type="PANTHER" id="PTHR40980">
    <property type="entry name" value="PLUG DOMAIN-CONTAINING PROTEIN"/>
    <property type="match status" value="1"/>
</dbReference>
<dbReference type="PROSITE" id="PS52016">
    <property type="entry name" value="TONB_DEPENDENT_REC_3"/>
    <property type="match status" value="1"/>
</dbReference>
<evidence type="ECO:0000256" key="3">
    <source>
        <dbReference type="ARBA" id="ARBA00022452"/>
    </source>
</evidence>
<keyword evidence="2 10" id="KW-0813">Transport</keyword>
<dbReference type="InterPro" id="IPR037066">
    <property type="entry name" value="Plug_dom_sf"/>
</dbReference>
<sequence>MNARYFSGCSIIAAAVAVATPAHAQQRAFDIPAQPLPTAIATLGKQARLQIVAPGEGLETVRSRSVKGMMDARAALKQLIAGTGLEIATDDGARIVLRRATQSRPTARPTAQHADPEDAIVVTGFRASMNIAREIKRKSDAIVDSIAAEDIGQLPDNSATEALARLPGVQIFRNRGEGQSITIRGISQVVTMINGQEAYTGSSRRTLLNSYPAGLIRSMEVYKALTPDLIEGGIGGAVDVQLRQPLDFKKGMTVAATLRGSYDDQAKKAFDNADLLVAGNWDTGAGEIGVMVNASYLKRDYYESYRESLQPQTNAAGQTFPTGILLKNPKGSYERPVFTGEVQWRPAYNFGLHLRATNVTDDNEYTDTDLQTNMALTTALTNVELVPGTGIVKSATFTATADSGPRSNHTRQLLDTTQVELGADFTSGIATLTTNAVYTTSKIETDQQLMLLSFNKAPVIDAVFQSDSKYGGLSYTYRNIDLSDINQFHVRAYSDTRTRQKGEGLQWRTDLNLDTGTGFFRSVKTGVRYARRSADFQTGTGLANLNALNLRMSAFPGGSTPVSLTRGVSADDAMLPGGWVGYDANWLASMSNVKSLNAYVDSLQATKLYTDDGRPAFAPQSAFNGKETSYAAYGQVKYGFDLGGVAIDGVAGARLVNTVLDINGTQYAVSRSPTSGGNVTTYTPVHARQNYLDFDPSFSAVAHFSSALQLRLAWTKTFSRPDFSQLNPSQTFSQVLAGSGAYTGRVTTGNPNLLPIRSTNWDASLEYYYGRAGAASIALFQRDVKNYIVNTIEKDDSIPGALGIVDVTRPINAGDGTIKGIEASVSTFFDFAPGMLRNFGASANYSFTDSKQELPATDATAAFTGQTAGISKHAYNLALFYDDGKFRAKIAYSWRGRFALAYNLTDPTKNLNWYPIERLAASATYNFSRNLSLTIDGTNLTNRPQRAYWGSEDFHDRVYFEGRTYSAAMRFKF</sequence>
<keyword evidence="9 10" id="KW-0998">Cell outer membrane</keyword>
<feature type="domain" description="Secretin/TonB short N-terminal" evidence="13">
    <location>
        <begin position="49"/>
        <end position="100"/>
    </location>
</feature>
<evidence type="ECO:0000256" key="7">
    <source>
        <dbReference type="ARBA" id="ARBA00023077"/>
    </source>
</evidence>
<keyword evidence="5 10" id="KW-0812">Transmembrane</keyword>
<evidence type="ECO:0000256" key="4">
    <source>
        <dbReference type="ARBA" id="ARBA00022496"/>
    </source>
</evidence>
<dbReference type="PANTHER" id="PTHR40980:SF3">
    <property type="entry name" value="TONB-DEPENDENT RECEPTOR-LIKE BETA-BARREL DOMAIN-CONTAINING PROTEIN"/>
    <property type="match status" value="1"/>
</dbReference>